<gene>
    <name evidence="2" type="ORF">E2C01_038098</name>
</gene>
<proteinExistence type="predicted"/>
<dbReference type="EMBL" id="VSRR010006279">
    <property type="protein sequence ID" value="MPC44425.1"/>
    <property type="molecule type" value="Genomic_DNA"/>
</dbReference>
<reference evidence="2 3" key="1">
    <citation type="submission" date="2019-05" db="EMBL/GenBank/DDBJ databases">
        <title>Another draft genome of Portunus trituberculatus and its Hox gene families provides insights of decapod evolution.</title>
        <authorList>
            <person name="Jeong J.-H."/>
            <person name="Song I."/>
            <person name="Kim S."/>
            <person name="Choi T."/>
            <person name="Kim D."/>
            <person name="Ryu S."/>
            <person name="Kim W."/>
        </authorList>
    </citation>
    <scope>NUCLEOTIDE SEQUENCE [LARGE SCALE GENOMIC DNA]</scope>
    <source>
        <tissue evidence="2">Muscle</tissue>
    </source>
</reference>
<feature type="region of interest" description="Disordered" evidence="1">
    <location>
        <begin position="41"/>
        <end position="60"/>
    </location>
</feature>
<evidence type="ECO:0000313" key="2">
    <source>
        <dbReference type="EMBL" id="MPC44425.1"/>
    </source>
</evidence>
<dbReference type="Proteomes" id="UP000324222">
    <property type="component" value="Unassembled WGS sequence"/>
</dbReference>
<dbReference type="AlphaFoldDB" id="A0A5B7FFW4"/>
<sequence>MLSGETCRLLRVAGSSWLGKLPRVNLYVNLVRVARILGEEEQSDVSRRAPSDRDPRVRESRAAGVAWRTVSVPPLAARQVLAPRKCQLREV</sequence>
<accession>A0A5B7FFW4</accession>
<protein>
    <submittedName>
        <fullName evidence="2">Uncharacterized protein</fullName>
    </submittedName>
</protein>
<evidence type="ECO:0000256" key="1">
    <source>
        <dbReference type="SAM" id="MobiDB-lite"/>
    </source>
</evidence>
<evidence type="ECO:0000313" key="3">
    <source>
        <dbReference type="Proteomes" id="UP000324222"/>
    </source>
</evidence>
<keyword evidence="3" id="KW-1185">Reference proteome</keyword>
<comment type="caution">
    <text evidence="2">The sequence shown here is derived from an EMBL/GenBank/DDBJ whole genome shotgun (WGS) entry which is preliminary data.</text>
</comment>
<organism evidence="2 3">
    <name type="scientific">Portunus trituberculatus</name>
    <name type="common">Swimming crab</name>
    <name type="synonym">Neptunus trituberculatus</name>
    <dbReference type="NCBI Taxonomy" id="210409"/>
    <lineage>
        <taxon>Eukaryota</taxon>
        <taxon>Metazoa</taxon>
        <taxon>Ecdysozoa</taxon>
        <taxon>Arthropoda</taxon>
        <taxon>Crustacea</taxon>
        <taxon>Multicrustacea</taxon>
        <taxon>Malacostraca</taxon>
        <taxon>Eumalacostraca</taxon>
        <taxon>Eucarida</taxon>
        <taxon>Decapoda</taxon>
        <taxon>Pleocyemata</taxon>
        <taxon>Brachyura</taxon>
        <taxon>Eubrachyura</taxon>
        <taxon>Portunoidea</taxon>
        <taxon>Portunidae</taxon>
        <taxon>Portuninae</taxon>
        <taxon>Portunus</taxon>
    </lineage>
</organism>
<feature type="compositionally biased region" description="Basic and acidic residues" evidence="1">
    <location>
        <begin position="44"/>
        <end position="60"/>
    </location>
</feature>
<name>A0A5B7FFW4_PORTR</name>